<evidence type="ECO:0000313" key="12">
    <source>
        <dbReference type="Proteomes" id="UP000000562"/>
    </source>
</evidence>
<dbReference type="GO" id="GO:0006207">
    <property type="term" value="P:'de novo' pyrimidine nucleobase biosynthetic process"/>
    <property type="evidence" value="ECO:0007669"/>
    <property type="project" value="TreeGrafter"/>
</dbReference>
<evidence type="ECO:0000256" key="9">
    <source>
        <dbReference type="HAMAP-Rule" id="MF_01208"/>
    </source>
</evidence>
<comment type="cofactor">
    <cofactor evidence="9">
        <name>Mg(2+)</name>
        <dbReference type="ChEBI" id="CHEBI:18420"/>
    </cofactor>
</comment>
<gene>
    <name evidence="9 11" type="primary">pyrE</name>
</gene>
<dbReference type="CDD" id="cd06223">
    <property type="entry name" value="PRTases_typeI"/>
    <property type="match status" value="1"/>
</dbReference>
<keyword evidence="12" id="KW-1185">Reference proteome</keyword>
<dbReference type="EC" id="2.4.2.10" evidence="5 9"/>
<reference evidence="11 12" key="1">
    <citation type="journal article" date="2002" name="Nat. Genet.">
        <title>Genome sequence of the endocellular obligate symbiont of tsetse flies, Wigglesworthia glossinidia.</title>
        <authorList>
            <person name="Akman L."/>
            <person name="Yamashita A."/>
            <person name="Watanabe H."/>
            <person name="Oshima K."/>
            <person name="Shiba T."/>
            <person name="Hattori M."/>
            <person name="Aksoy S."/>
        </authorList>
    </citation>
    <scope>NUCLEOTIDE SEQUENCE [LARGE SCALE GENOMIC DNA]</scope>
</reference>
<dbReference type="InterPro" id="IPR000836">
    <property type="entry name" value="PRTase_dom"/>
</dbReference>
<evidence type="ECO:0000256" key="5">
    <source>
        <dbReference type="ARBA" id="ARBA00011971"/>
    </source>
</evidence>
<dbReference type="AlphaFoldDB" id="Q8D2F4"/>
<keyword evidence="6 9" id="KW-0328">Glycosyltransferase</keyword>
<evidence type="ECO:0000256" key="10">
    <source>
        <dbReference type="SAM" id="Phobius"/>
    </source>
</evidence>
<feature type="binding site" evidence="9">
    <location>
        <begin position="37"/>
        <end position="38"/>
    </location>
    <ligand>
        <name>orotate</name>
        <dbReference type="ChEBI" id="CHEBI:30839"/>
    </ligand>
</feature>
<evidence type="ECO:0000256" key="7">
    <source>
        <dbReference type="ARBA" id="ARBA00022679"/>
    </source>
</evidence>
<comment type="subunit">
    <text evidence="4 9">Homodimer.</text>
</comment>
<evidence type="ECO:0000256" key="2">
    <source>
        <dbReference type="ARBA" id="ARBA00004889"/>
    </source>
</evidence>
<dbReference type="Gene3D" id="3.40.50.2020">
    <property type="match status" value="1"/>
</dbReference>
<protein>
    <recommendedName>
        <fullName evidence="5 9">Orotate phosphoribosyltransferase</fullName>
        <shortName evidence="9">OPRT</shortName>
        <shortName evidence="9">OPRTase</shortName>
        <ecNumber evidence="5 9">2.4.2.10</ecNumber>
    </recommendedName>
</protein>
<dbReference type="GO" id="GO:0000287">
    <property type="term" value="F:magnesium ion binding"/>
    <property type="evidence" value="ECO:0007669"/>
    <property type="project" value="UniProtKB-UniRule"/>
</dbReference>
<evidence type="ECO:0000313" key="11">
    <source>
        <dbReference type="EMBL" id="BAC24546.1"/>
    </source>
</evidence>
<sequence length="220" mass="25356">MDDMKNYKYEFIKYAIKNQALKFGKFKLKSGRISPYFFDMGSFNNGKDLLFLGKIYSYILSKKELCFDMIFGLSYKGISIAISSVIFLKNFYNKNISFCFNRKEHKNYGEKGLIIGKKPSGNIILMDDVITSGSTIYEIEKIIDCKKVNIKGVVIALDREEKGLGDISATKNIENYFNFKVISIITVTDIINFLIKKENILEKKSNLIKSIKSYKKYYGI</sequence>
<feature type="binding site" description="in other chain" evidence="9">
    <location>
        <position position="29"/>
    </location>
    <ligand>
        <name>5-phospho-alpha-D-ribose 1-diphosphate</name>
        <dbReference type="ChEBI" id="CHEBI:58017"/>
        <note>ligand shared between dimeric partners</note>
    </ligand>
</feature>
<feature type="binding site" description="in other chain" evidence="9">
    <location>
        <begin position="127"/>
        <end position="135"/>
    </location>
    <ligand>
        <name>5-phospho-alpha-D-ribose 1-diphosphate</name>
        <dbReference type="ChEBI" id="CHEBI:58017"/>
        <note>ligand shared between dimeric partners</note>
    </ligand>
</feature>
<dbReference type="PANTHER" id="PTHR46683:SF1">
    <property type="entry name" value="OROTATE PHOSPHORIBOSYLTRANSFERASE 1-RELATED"/>
    <property type="match status" value="1"/>
</dbReference>
<dbReference type="GO" id="GO:0046132">
    <property type="term" value="P:pyrimidine ribonucleoside biosynthetic process"/>
    <property type="evidence" value="ECO:0007669"/>
    <property type="project" value="TreeGrafter"/>
</dbReference>
<feature type="binding site" evidence="9">
    <location>
        <position position="131"/>
    </location>
    <ligand>
        <name>orotate</name>
        <dbReference type="ChEBI" id="CHEBI:30839"/>
    </ligand>
</feature>
<keyword evidence="7 9" id="KW-0808">Transferase</keyword>
<dbReference type="PANTHER" id="PTHR46683">
    <property type="entry name" value="OROTATE PHOSPHORIBOSYLTRANSFERASE 1-RELATED"/>
    <property type="match status" value="1"/>
</dbReference>
<name>Q8D2F4_WIGBR</name>
<accession>Q8D2F4</accession>
<dbReference type="GO" id="GO:0044205">
    <property type="term" value="P:'de novo' UMP biosynthetic process"/>
    <property type="evidence" value="ECO:0007669"/>
    <property type="project" value="UniProtKB-UniRule"/>
</dbReference>
<dbReference type="SUPFAM" id="SSF53271">
    <property type="entry name" value="PRTase-like"/>
    <property type="match status" value="1"/>
</dbReference>
<organism evidence="11 12">
    <name type="scientific">Wigglesworthia glossinidia brevipalpis</name>
    <dbReference type="NCBI Taxonomy" id="36870"/>
    <lineage>
        <taxon>Bacteria</taxon>
        <taxon>Pseudomonadati</taxon>
        <taxon>Pseudomonadota</taxon>
        <taxon>Gammaproteobacteria</taxon>
        <taxon>Enterobacterales</taxon>
        <taxon>Erwiniaceae</taxon>
        <taxon>Wigglesworthia</taxon>
    </lineage>
</organism>
<dbReference type="InterPro" id="IPR004467">
    <property type="entry name" value="Or_phspho_trans_dom"/>
</dbReference>
<dbReference type="STRING" id="36870.gene:10368901"/>
<feature type="binding site" description="in other chain" evidence="9">
    <location>
        <position position="103"/>
    </location>
    <ligand>
        <name>5-phospho-alpha-D-ribose 1-diphosphate</name>
        <dbReference type="ChEBI" id="CHEBI:58017"/>
        <note>ligand shared between dimeric partners</note>
    </ligand>
</feature>
<keyword evidence="10" id="KW-0812">Transmembrane</keyword>
<keyword evidence="10" id="KW-0472">Membrane</keyword>
<keyword evidence="10" id="KW-1133">Transmembrane helix</keyword>
<dbReference type="HOGENOM" id="CLU_074878_0_1_6"/>
<evidence type="ECO:0000256" key="3">
    <source>
        <dbReference type="ARBA" id="ARBA00006340"/>
    </source>
</evidence>
<dbReference type="InterPro" id="IPR029057">
    <property type="entry name" value="PRTase-like"/>
</dbReference>
<dbReference type="GO" id="GO:0005737">
    <property type="term" value="C:cytoplasm"/>
    <property type="evidence" value="ECO:0007669"/>
    <property type="project" value="TreeGrafter"/>
</dbReference>
<feature type="binding site" description="in other chain" evidence="9">
    <location>
        <begin position="75"/>
        <end position="76"/>
    </location>
    <ligand>
        <name>5-phospho-alpha-D-ribose 1-diphosphate</name>
        <dbReference type="ChEBI" id="CHEBI:58017"/>
        <note>ligand shared between dimeric partners</note>
    </ligand>
</feature>
<proteinExistence type="inferred from homology"/>
<dbReference type="InterPro" id="IPR023031">
    <property type="entry name" value="OPRT"/>
</dbReference>
<comment type="catalytic activity">
    <reaction evidence="9">
        <text>orotidine 5'-phosphate + diphosphate = orotate + 5-phospho-alpha-D-ribose 1-diphosphate</text>
        <dbReference type="Rhea" id="RHEA:10380"/>
        <dbReference type="ChEBI" id="CHEBI:30839"/>
        <dbReference type="ChEBI" id="CHEBI:33019"/>
        <dbReference type="ChEBI" id="CHEBI:57538"/>
        <dbReference type="ChEBI" id="CHEBI:58017"/>
        <dbReference type="EC" id="2.4.2.10"/>
    </reaction>
</comment>
<keyword evidence="8 9" id="KW-0665">Pyrimidine biosynthesis</keyword>
<keyword evidence="9" id="KW-0460">Magnesium</keyword>
<dbReference type="GO" id="GO:0004588">
    <property type="term" value="F:orotate phosphoribosyltransferase activity"/>
    <property type="evidence" value="ECO:0007669"/>
    <property type="project" value="UniProtKB-UniRule"/>
</dbReference>
<comment type="similarity">
    <text evidence="3 9">Belongs to the purine/pyrimidine phosphoribosyltransferase family. PyrE subfamily.</text>
</comment>
<dbReference type="NCBIfam" id="TIGR00336">
    <property type="entry name" value="pyrE"/>
    <property type="match status" value="1"/>
</dbReference>
<comment type="function">
    <text evidence="1 9">Catalyzes the transfer of a ribosyl phosphate group from 5-phosphoribose 1-diphosphate to orotate, leading to the formation of orotidine monophosphate (OMP).</text>
</comment>
<dbReference type="Proteomes" id="UP000000562">
    <property type="component" value="Chromosome"/>
</dbReference>
<comment type="caution">
    <text evidence="9">Lacks conserved residue(s) required for the propagation of feature annotation.</text>
</comment>
<dbReference type="KEGG" id="wbr:pyrE"/>
<evidence type="ECO:0000256" key="4">
    <source>
        <dbReference type="ARBA" id="ARBA00011738"/>
    </source>
</evidence>
<feature type="binding site" evidence="9">
    <location>
        <position position="159"/>
    </location>
    <ligand>
        <name>orotate</name>
        <dbReference type="ChEBI" id="CHEBI:30839"/>
    </ligand>
</feature>
<feature type="binding site" evidence="9">
    <location>
        <position position="106"/>
    </location>
    <ligand>
        <name>5-phospho-alpha-D-ribose 1-diphosphate</name>
        <dbReference type="ChEBI" id="CHEBI:58017"/>
        <note>ligand shared between dimeric partners</note>
    </ligand>
</feature>
<evidence type="ECO:0000256" key="8">
    <source>
        <dbReference type="ARBA" id="ARBA00022975"/>
    </source>
</evidence>
<dbReference type="EMBL" id="BA000021">
    <property type="protein sequence ID" value="BAC24546.1"/>
    <property type="molecule type" value="Genomic_DNA"/>
</dbReference>
<evidence type="ECO:0000256" key="1">
    <source>
        <dbReference type="ARBA" id="ARBA00003769"/>
    </source>
</evidence>
<comment type="pathway">
    <text evidence="2 9">Pyrimidine metabolism; UMP biosynthesis via de novo pathway; UMP from orotate: step 1/2.</text>
</comment>
<feature type="binding site" evidence="9">
    <location>
        <position position="102"/>
    </location>
    <ligand>
        <name>5-phospho-alpha-D-ribose 1-diphosphate</name>
        <dbReference type="ChEBI" id="CHEBI:58017"/>
        <note>ligand shared between dimeric partners</note>
    </ligand>
</feature>
<evidence type="ECO:0000256" key="6">
    <source>
        <dbReference type="ARBA" id="ARBA00022676"/>
    </source>
</evidence>
<dbReference type="HAMAP" id="MF_01208">
    <property type="entry name" value="PyrE"/>
    <property type="match status" value="1"/>
</dbReference>
<dbReference type="eggNOG" id="COG0461">
    <property type="taxonomic scope" value="Bacteria"/>
</dbReference>
<feature type="transmembrane region" description="Helical" evidence="10">
    <location>
        <begin position="65"/>
        <end position="88"/>
    </location>
</feature>
<dbReference type="UniPathway" id="UPA00070">
    <property type="reaction ID" value="UER00119"/>
</dbReference>